<evidence type="ECO:0000259" key="1">
    <source>
        <dbReference type="Pfam" id="PF09413"/>
    </source>
</evidence>
<gene>
    <name evidence="2" type="ORF">SDC9_190026</name>
</gene>
<evidence type="ECO:0000313" key="2">
    <source>
        <dbReference type="EMBL" id="MPN42469.1"/>
    </source>
</evidence>
<accession>A0A645HW96</accession>
<name>A0A645HW96_9ZZZZ</name>
<proteinExistence type="predicted"/>
<comment type="caution">
    <text evidence="2">The sequence shown here is derived from an EMBL/GenBank/DDBJ whole genome shotgun (WGS) entry which is preliminary data.</text>
</comment>
<protein>
    <recommendedName>
        <fullName evidence="1">DUF2007 domain-containing protein</fullName>
    </recommendedName>
</protein>
<dbReference type="Pfam" id="PF09413">
    <property type="entry name" value="DUF2007"/>
    <property type="match status" value="1"/>
</dbReference>
<dbReference type="AlphaFoldDB" id="A0A645HW96"/>
<dbReference type="InterPro" id="IPR018551">
    <property type="entry name" value="DUF2007"/>
</dbReference>
<reference evidence="2" key="1">
    <citation type="submission" date="2019-08" db="EMBL/GenBank/DDBJ databases">
        <authorList>
            <person name="Kucharzyk K."/>
            <person name="Murdoch R.W."/>
            <person name="Higgins S."/>
            <person name="Loffler F."/>
        </authorList>
    </citation>
    <scope>NUCLEOTIDE SEQUENCE</scope>
</reference>
<dbReference type="EMBL" id="VSSQ01100221">
    <property type="protein sequence ID" value="MPN42469.1"/>
    <property type="molecule type" value="Genomic_DNA"/>
</dbReference>
<organism evidence="2">
    <name type="scientific">bioreactor metagenome</name>
    <dbReference type="NCBI Taxonomy" id="1076179"/>
    <lineage>
        <taxon>unclassified sequences</taxon>
        <taxon>metagenomes</taxon>
        <taxon>ecological metagenomes</taxon>
    </lineage>
</organism>
<sequence length="84" mass="9568">MDLVHLVQVYNDIEADIVEGLLKDYGIVSIKRYKGTKGYMKVIMGTALGVDIFVKPEDYKQAKEILENIDINDDDLDYPGNEEE</sequence>
<dbReference type="SUPFAM" id="SSF54913">
    <property type="entry name" value="GlnB-like"/>
    <property type="match status" value="1"/>
</dbReference>
<dbReference type="InterPro" id="IPR011322">
    <property type="entry name" value="N-reg_PII-like_a/b"/>
</dbReference>
<feature type="domain" description="DUF2007" evidence="1">
    <location>
        <begin position="5"/>
        <end position="69"/>
    </location>
</feature>